<feature type="compositionally biased region" description="Basic and acidic residues" evidence="1">
    <location>
        <begin position="118"/>
        <end position="136"/>
    </location>
</feature>
<gene>
    <name evidence="2" type="ORF">V5799_034134</name>
</gene>
<sequence>IGRKGFRPTKCSKLCELHFTEDQFEPIILRKLGIKKLKCTAVLSIFSHRPAKLPRKPPHPRGTIHASAMPAACSSGPSVEGVPNAPAVENIPSCSELSSTTVCARELPPSLQSCSEETDIHTESSAKQARDDREETPSTGACVQNCISQPLSKKRQMDTPGSTTMPSTPICSRTFDGAGPQVESVWKEMETLKRKLAGCQK</sequence>
<reference evidence="2 3" key="1">
    <citation type="journal article" date="2023" name="Arcadia Sci">
        <title>De novo assembly of a long-read Amblyomma americanum tick genome.</title>
        <authorList>
            <person name="Chou S."/>
            <person name="Poskanzer K.E."/>
            <person name="Rollins M."/>
            <person name="Thuy-Boun P.S."/>
        </authorList>
    </citation>
    <scope>NUCLEOTIDE SEQUENCE [LARGE SCALE GENOMIC DNA]</scope>
    <source>
        <strain evidence="2">F_SG_1</strain>
        <tissue evidence="2">Salivary glands</tissue>
    </source>
</reference>
<evidence type="ECO:0008006" key="4">
    <source>
        <dbReference type="Google" id="ProtNLM"/>
    </source>
</evidence>
<dbReference type="EMBL" id="JARKHS020029489">
    <property type="protein sequence ID" value="KAK8763257.1"/>
    <property type="molecule type" value="Genomic_DNA"/>
</dbReference>
<proteinExistence type="predicted"/>
<dbReference type="Proteomes" id="UP001321473">
    <property type="component" value="Unassembled WGS sequence"/>
</dbReference>
<evidence type="ECO:0000313" key="3">
    <source>
        <dbReference type="Proteomes" id="UP001321473"/>
    </source>
</evidence>
<dbReference type="AlphaFoldDB" id="A0AAQ4DLB7"/>
<feature type="compositionally biased region" description="Polar residues" evidence="1">
    <location>
        <begin position="159"/>
        <end position="171"/>
    </location>
</feature>
<comment type="caution">
    <text evidence="2">The sequence shown here is derived from an EMBL/GenBank/DDBJ whole genome shotgun (WGS) entry which is preliminary data.</text>
</comment>
<feature type="region of interest" description="Disordered" evidence="1">
    <location>
        <begin position="152"/>
        <end position="176"/>
    </location>
</feature>
<evidence type="ECO:0000256" key="1">
    <source>
        <dbReference type="SAM" id="MobiDB-lite"/>
    </source>
</evidence>
<evidence type="ECO:0000313" key="2">
    <source>
        <dbReference type="EMBL" id="KAK8763257.1"/>
    </source>
</evidence>
<keyword evidence="3" id="KW-1185">Reference proteome</keyword>
<protein>
    <recommendedName>
        <fullName evidence="4">THAP-type domain-containing protein</fullName>
    </recommendedName>
</protein>
<organism evidence="2 3">
    <name type="scientific">Amblyomma americanum</name>
    <name type="common">Lone star tick</name>
    <dbReference type="NCBI Taxonomy" id="6943"/>
    <lineage>
        <taxon>Eukaryota</taxon>
        <taxon>Metazoa</taxon>
        <taxon>Ecdysozoa</taxon>
        <taxon>Arthropoda</taxon>
        <taxon>Chelicerata</taxon>
        <taxon>Arachnida</taxon>
        <taxon>Acari</taxon>
        <taxon>Parasitiformes</taxon>
        <taxon>Ixodida</taxon>
        <taxon>Ixodoidea</taxon>
        <taxon>Ixodidae</taxon>
        <taxon>Amblyomminae</taxon>
        <taxon>Amblyomma</taxon>
    </lineage>
</organism>
<feature type="non-terminal residue" evidence="2">
    <location>
        <position position="1"/>
    </location>
</feature>
<name>A0AAQ4DLB7_AMBAM</name>
<accession>A0AAQ4DLB7</accession>
<feature type="region of interest" description="Disordered" evidence="1">
    <location>
        <begin position="114"/>
        <end position="140"/>
    </location>
</feature>